<accession>A0A2G9ZNI3</accession>
<reference evidence="1 2" key="1">
    <citation type="submission" date="2017-09" db="EMBL/GenBank/DDBJ databases">
        <title>Depth-based differentiation of microbial function through sediment-hosted aquifers and enrichment of novel symbionts in the deep terrestrial subsurface.</title>
        <authorList>
            <person name="Probst A.J."/>
            <person name="Ladd B."/>
            <person name="Jarett J.K."/>
            <person name="Geller-Mcgrath D.E."/>
            <person name="Sieber C.M."/>
            <person name="Emerson J.B."/>
            <person name="Anantharaman K."/>
            <person name="Thomas B.C."/>
            <person name="Malmstrom R."/>
            <person name="Stieglmeier M."/>
            <person name="Klingl A."/>
            <person name="Woyke T."/>
            <person name="Ryan C.M."/>
            <person name="Banfield J.F."/>
        </authorList>
    </citation>
    <scope>NUCLEOTIDE SEQUENCE [LARGE SCALE GENOMIC DNA]</scope>
    <source>
        <strain evidence="1">CG23_combo_of_CG06-09_8_20_14_all_49_15</strain>
    </source>
</reference>
<proteinExistence type="predicted"/>
<sequence>MNLARQQLRQWLFGRPRNHGQTGIKKEPVKGLASCRANKGGTTEPPSFYRKFFGIKTGFLFFVNLLAKGGKS</sequence>
<organism evidence="1 2">
    <name type="scientific">Candidatus Falkowbacteria bacterium CG23_combo_of_CG06-09_8_20_14_all_49_15</name>
    <dbReference type="NCBI Taxonomy" id="1974572"/>
    <lineage>
        <taxon>Bacteria</taxon>
        <taxon>Candidatus Falkowiibacteriota</taxon>
    </lineage>
</organism>
<name>A0A2G9ZNI3_9BACT</name>
<comment type="caution">
    <text evidence="1">The sequence shown here is derived from an EMBL/GenBank/DDBJ whole genome shotgun (WGS) entry which is preliminary data.</text>
</comment>
<dbReference type="AlphaFoldDB" id="A0A2G9ZNI3"/>
<evidence type="ECO:0000313" key="1">
    <source>
        <dbReference type="EMBL" id="PIP34120.1"/>
    </source>
</evidence>
<protein>
    <submittedName>
        <fullName evidence="1">Uncharacterized protein</fullName>
    </submittedName>
</protein>
<dbReference type="EMBL" id="PCSD01000010">
    <property type="protein sequence ID" value="PIP34120.1"/>
    <property type="molecule type" value="Genomic_DNA"/>
</dbReference>
<evidence type="ECO:0000313" key="2">
    <source>
        <dbReference type="Proteomes" id="UP000230729"/>
    </source>
</evidence>
<gene>
    <name evidence="1" type="ORF">COX22_00670</name>
</gene>
<dbReference type="Proteomes" id="UP000230729">
    <property type="component" value="Unassembled WGS sequence"/>
</dbReference>